<evidence type="ECO:0008006" key="3">
    <source>
        <dbReference type="Google" id="ProtNLM"/>
    </source>
</evidence>
<dbReference type="SUPFAM" id="SSF55166">
    <property type="entry name" value="Hedgehog/DD-peptidase"/>
    <property type="match status" value="1"/>
</dbReference>
<evidence type="ECO:0000313" key="1">
    <source>
        <dbReference type="EMBL" id="PCG10153.1"/>
    </source>
</evidence>
<reference evidence="1 2" key="1">
    <citation type="submission" date="2017-09" db="EMBL/GenBank/DDBJ databases">
        <title>Sphingomonas ginsenosidimutans KACC 14949, whole genome shotgun sequence.</title>
        <authorList>
            <person name="Feng G."/>
            <person name="Zhu H."/>
        </authorList>
    </citation>
    <scope>NUCLEOTIDE SEQUENCE [LARGE SCALE GENOMIC DNA]</scope>
    <source>
        <strain evidence="1 2">KACC 14949</strain>
    </source>
</reference>
<proteinExistence type="predicted"/>
<sequence>MNKPQTVARLAELGRVPLSKSFYMRDFLYSEIAAMHGLANVPDDPDLAIAAGTRLCTDVLEPLQDAFGRLSIRSGLRSAEVNALGAAKGYGCAPNERSLAGHIWDRRDAGGQMGATAAIVVTSFADAFTAPDDWKRLAWWIHDHLRYSSLEFFPDQWTVNVQWHERPLRMIYSHIPEARGYLTKPGMDGHVADHRDMWDGIAPHP</sequence>
<name>A0A2A4I1L2_9SPHN</name>
<protein>
    <recommendedName>
        <fullName evidence="3">Peptidase M15</fullName>
    </recommendedName>
</protein>
<evidence type="ECO:0000313" key="2">
    <source>
        <dbReference type="Proteomes" id="UP000218784"/>
    </source>
</evidence>
<gene>
    <name evidence="1" type="ORF">COA17_01435</name>
</gene>
<keyword evidence="2" id="KW-1185">Reference proteome</keyword>
<dbReference type="Proteomes" id="UP000218784">
    <property type="component" value="Unassembled WGS sequence"/>
</dbReference>
<dbReference type="EMBL" id="NWVD01000001">
    <property type="protein sequence ID" value="PCG10153.1"/>
    <property type="molecule type" value="Genomic_DNA"/>
</dbReference>
<dbReference type="AlphaFoldDB" id="A0A2A4I1L2"/>
<dbReference type="RefSeq" id="WP_096609729.1">
    <property type="nucleotide sequence ID" value="NZ_NWVD01000001.1"/>
</dbReference>
<accession>A0A2A4I1L2</accession>
<comment type="caution">
    <text evidence="1">The sequence shown here is derived from an EMBL/GenBank/DDBJ whole genome shotgun (WGS) entry which is preliminary data.</text>
</comment>
<dbReference type="InterPro" id="IPR009045">
    <property type="entry name" value="Zn_M74/Hedgehog-like"/>
</dbReference>
<organism evidence="1 2">
    <name type="scientific">Sphingomonas ginsenosidimutans</name>
    <dbReference type="NCBI Taxonomy" id="862134"/>
    <lineage>
        <taxon>Bacteria</taxon>
        <taxon>Pseudomonadati</taxon>
        <taxon>Pseudomonadota</taxon>
        <taxon>Alphaproteobacteria</taxon>
        <taxon>Sphingomonadales</taxon>
        <taxon>Sphingomonadaceae</taxon>
        <taxon>Sphingomonas</taxon>
    </lineage>
</organism>